<dbReference type="NCBIfam" id="NF002794">
    <property type="entry name" value="PRK02925.1"/>
    <property type="match status" value="1"/>
</dbReference>
<dbReference type="GO" id="GO:0019698">
    <property type="term" value="P:D-galacturonate catabolic process"/>
    <property type="evidence" value="ECO:0007669"/>
    <property type="project" value="TreeGrafter"/>
</dbReference>
<accession>M0CP46</accession>
<dbReference type="SUPFAM" id="SSF51556">
    <property type="entry name" value="Metallo-dependent hydrolases"/>
    <property type="match status" value="1"/>
</dbReference>
<evidence type="ECO:0000256" key="6">
    <source>
        <dbReference type="ARBA" id="ARBA00023235"/>
    </source>
</evidence>
<comment type="pathway">
    <text evidence="2">Carbohydrate metabolism; pentose and glucuronate interconversion.</text>
</comment>
<gene>
    <name evidence="7" type="ORF">C475_13047</name>
</gene>
<dbReference type="Proteomes" id="UP000011626">
    <property type="component" value="Unassembled WGS sequence"/>
</dbReference>
<dbReference type="Gene3D" id="3.20.20.140">
    <property type="entry name" value="Metal-dependent hydrolases"/>
    <property type="match status" value="1"/>
</dbReference>
<dbReference type="Pfam" id="PF02614">
    <property type="entry name" value="UxaC"/>
    <property type="match status" value="1"/>
</dbReference>
<proteinExistence type="inferred from homology"/>
<evidence type="ECO:0000256" key="1">
    <source>
        <dbReference type="ARBA" id="ARBA00001165"/>
    </source>
</evidence>
<evidence type="ECO:0000256" key="2">
    <source>
        <dbReference type="ARBA" id="ARBA00004892"/>
    </source>
</evidence>
<name>M0CP46_9EURY</name>
<dbReference type="PANTHER" id="PTHR30068">
    <property type="entry name" value="URONATE ISOMERASE"/>
    <property type="match status" value="1"/>
</dbReference>
<dbReference type="UniPathway" id="UPA00246"/>
<evidence type="ECO:0000256" key="3">
    <source>
        <dbReference type="ARBA" id="ARBA00008397"/>
    </source>
</evidence>
<dbReference type="InterPro" id="IPR032466">
    <property type="entry name" value="Metal_Hydrolase"/>
</dbReference>
<evidence type="ECO:0000256" key="5">
    <source>
        <dbReference type="ARBA" id="ARBA00020555"/>
    </source>
</evidence>
<keyword evidence="6 7" id="KW-0413">Isomerase</keyword>
<keyword evidence="8" id="KW-1185">Reference proteome</keyword>
<dbReference type="Gene3D" id="1.10.2020.10">
    <property type="entry name" value="uronate isomerase, domain 2, chain A"/>
    <property type="match status" value="1"/>
</dbReference>
<comment type="caution">
    <text evidence="7">The sequence shown here is derived from an EMBL/GenBank/DDBJ whole genome shotgun (WGS) entry which is preliminary data.</text>
</comment>
<comment type="catalytic activity">
    <reaction evidence="1">
        <text>D-glucuronate = D-fructuronate</text>
        <dbReference type="Rhea" id="RHEA:13049"/>
        <dbReference type="ChEBI" id="CHEBI:58720"/>
        <dbReference type="ChEBI" id="CHEBI:59863"/>
        <dbReference type="EC" id="5.3.1.12"/>
    </reaction>
</comment>
<dbReference type="EMBL" id="AOIU01000031">
    <property type="protein sequence ID" value="ELZ24177.1"/>
    <property type="molecule type" value="Genomic_DNA"/>
</dbReference>
<dbReference type="GO" id="GO:0008880">
    <property type="term" value="F:glucuronate isomerase activity"/>
    <property type="evidence" value="ECO:0007669"/>
    <property type="project" value="UniProtKB-EC"/>
</dbReference>
<dbReference type="eggNOG" id="arCOG08625">
    <property type="taxonomic scope" value="Archaea"/>
</dbReference>
<sequence>MAESPVGPIDMSFLDDETYLLETDAARDLYETIEGRPILDPHNHADIVEIVENDGWSDIWEVQGATDHYVWSMMRKRGVDEELITGDASNREKWEAFAEVVPEMAANPVYEWLHLDLKRRFGIEQPVSAETADEIWTETKSQLEDDDMRPQELLREMNVEVLATTDNPTSQLEYHERAVEEVEGVDIRPTWRADPAVNVQKAGFLDFADDLADATDYDTDDFAGYLDALAATHEYFEHHGCAASDLGVLEPVSRPVSEERAAEIYAKRRAGESLSEREIGDLQAYLLEFIGELNSDAGWVSQLHIGALRDYREQLYDELGAASGGDVSMGDLNIAEGLDYYLDRFDGEGEIILYCVDPSHYPTLTTLARAYSNVSVGPAWWFNDSPFGMDHQLDYVGSVDLLANHAGMVSDSRKLLSFDSRFEMFRRTLANVVGKKVERGQIPLDVAEDLVDHVAYERPKELYGF</sequence>
<dbReference type="InterPro" id="IPR003766">
    <property type="entry name" value="Uronate_isomerase"/>
</dbReference>
<protein>
    <recommendedName>
        <fullName evidence="5">Uronate isomerase</fullName>
        <ecNumber evidence="4">5.3.1.12</ecNumber>
    </recommendedName>
</protein>
<comment type="similarity">
    <text evidence="3">Belongs to the metallo-dependent hydrolases superfamily. Uronate isomerase family.</text>
</comment>
<reference evidence="7 8" key="1">
    <citation type="journal article" date="2014" name="PLoS Genet.">
        <title>Phylogenetically driven sequencing of extremely halophilic archaea reveals strategies for static and dynamic osmo-response.</title>
        <authorList>
            <person name="Becker E.A."/>
            <person name="Seitzer P.M."/>
            <person name="Tritt A."/>
            <person name="Larsen D."/>
            <person name="Krusor M."/>
            <person name="Yao A.I."/>
            <person name="Wu D."/>
            <person name="Madern D."/>
            <person name="Eisen J.A."/>
            <person name="Darling A.E."/>
            <person name="Facciotti M.T."/>
        </authorList>
    </citation>
    <scope>NUCLEOTIDE SEQUENCE [LARGE SCALE GENOMIC DNA]</scope>
    <source>
        <strain evidence="7 8">2-9-1</strain>
    </source>
</reference>
<dbReference type="PATRIC" id="fig|797114.5.peg.2647"/>
<organism evidence="7 8">
    <name type="scientific">Halosimplex carlsbadense 2-9-1</name>
    <dbReference type="NCBI Taxonomy" id="797114"/>
    <lineage>
        <taxon>Archaea</taxon>
        <taxon>Methanobacteriati</taxon>
        <taxon>Methanobacteriota</taxon>
        <taxon>Stenosarchaea group</taxon>
        <taxon>Halobacteria</taxon>
        <taxon>Halobacteriales</taxon>
        <taxon>Haloarculaceae</taxon>
        <taxon>Halosimplex</taxon>
    </lineage>
</organism>
<dbReference type="AlphaFoldDB" id="M0CP46"/>
<dbReference type="GO" id="GO:0042840">
    <property type="term" value="P:D-glucuronate catabolic process"/>
    <property type="evidence" value="ECO:0007669"/>
    <property type="project" value="TreeGrafter"/>
</dbReference>
<dbReference type="PANTHER" id="PTHR30068:SF4">
    <property type="entry name" value="URONATE ISOMERASE"/>
    <property type="match status" value="1"/>
</dbReference>
<evidence type="ECO:0000313" key="8">
    <source>
        <dbReference type="Proteomes" id="UP000011626"/>
    </source>
</evidence>
<dbReference type="EC" id="5.3.1.12" evidence="4"/>
<evidence type="ECO:0000256" key="4">
    <source>
        <dbReference type="ARBA" id="ARBA00012546"/>
    </source>
</evidence>
<evidence type="ECO:0000313" key="7">
    <source>
        <dbReference type="EMBL" id="ELZ24177.1"/>
    </source>
</evidence>
<dbReference type="STRING" id="797114.C475_13047"/>